<reference evidence="3" key="1">
    <citation type="submission" date="2023-06" db="EMBL/GenBank/DDBJ databases">
        <title>Genomic of Parafulvivirga corallium.</title>
        <authorList>
            <person name="Wang G."/>
        </authorList>
    </citation>
    <scope>NUCLEOTIDE SEQUENCE</scope>
    <source>
        <strain evidence="3">BMA10</strain>
    </source>
</reference>
<evidence type="ECO:0000313" key="3">
    <source>
        <dbReference type="EMBL" id="MDN5204580.1"/>
    </source>
</evidence>
<protein>
    <submittedName>
        <fullName evidence="3">Uncharacterized protein</fullName>
    </submittedName>
</protein>
<keyword evidence="1" id="KW-0175">Coiled coil</keyword>
<organism evidence="3 4">
    <name type="scientific">Splendidivirga corallicola</name>
    <dbReference type="NCBI Taxonomy" id="3051826"/>
    <lineage>
        <taxon>Bacteria</taxon>
        <taxon>Pseudomonadati</taxon>
        <taxon>Bacteroidota</taxon>
        <taxon>Cytophagia</taxon>
        <taxon>Cytophagales</taxon>
        <taxon>Splendidivirgaceae</taxon>
        <taxon>Splendidivirga</taxon>
    </lineage>
</organism>
<dbReference type="Proteomes" id="UP001172082">
    <property type="component" value="Unassembled WGS sequence"/>
</dbReference>
<evidence type="ECO:0000256" key="2">
    <source>
        <dbReference type="SAM" id="Phobius"/>
    </source>
</evidence>
<accession>A0ABT8KUY3</accession>
<evidence type="ECO:0000256" key="1">
    <source>
        <dbReference type="SAM" id="Coils"/>
    </source>
</evidence>
<sequence>MKDLQNYNTVLRDIGLESIPIRDEAGSYRWSNGQLEILNQDTFNDLFINKGKIAQVDNSLKDLSKEILAFEKPTAELEQEGDNLLSGNREDVRDLQAQLDQFKTSLTQLDKDMLLRGHIPPVPESTPKEAAASPKKSARVTSKEILSFFMIWVIGEVFMTYVQWHTLRDGKGIEDMIVRSISFGVVLFFIHFVGRLFKQNRRPVYMVFLGFSFLMLFTMLLGPLLLNEAYPPLDENSSTTTEWSLQEDTSNVPSEVEAPYSFWVNFYRKNDVLGGIFVFLFFVIMQTFPRNKAKEVEPEHPVPPPETEAGKNQIEERRQYYVEQILHTENRLRKLNEIQANLIAPNTQRLHGILAELQVKQKEITALKKEKDRLLVENDQLLRKLEMHLSRYQTEYLNVLKNDPVKALVVQPSWPTTEDLKAYFKL</sequence>
<keyword evidence="2" id="KW-1133">Transmembrane helix</keyword>
<keyword evidence="4" id="KW-1185">Reference proteome</keyword>
<keyword evidence="2" id="KW-0472">Membrane</keyword>
<keyword evidence="2" id="KW-0812">Transmembrane</keyword>
<feature type="transmembrane region" description="Helical" evidence="2">
    <location>
        <begin position="272"/>
        <end position="288"/>
    </location>
</feature>
<dbReference type="EMBL" id="JAUJEA010000012">
    <property type="protein sequence ID" value="MDN5204580.1"/>
    <property type="molecule type" value="Genomic_DNA"/>
</dbReference>
<dbReference type="RefSeq" id="WP_346754604.1">
    <property type="nucleotide sequence ID" value="NZ_JAUJEA010000012.1"/>
</dbReference>
<feature type="transmembrane region" description="Helical" evidence="2">
    <location>
        <begin position="176"/>
        <end position="197"/>
    </location>
</feature>
<feature type="coiled-coil region" evidence="1">
    <location>
        <begin position="350"/>
        <end position="384"/>
    </location>
</feature>
<gene>
    <name evidence="3" type="ORF">QQ008_24520</name>
</gene>
<feature type="transmembrane region" description="Helical" evidence="2">
    <location>
        <begin position="145"/>
        <end position="164"/>
    </location>
</feature>
<evidence type="ECO:0000313" key="4">
    <source>
        <dbReference type="Proteomes" id="UP001172082"/>
    </source>
</evidence>
<comment type="caution">
    <text evidence="3">The sequence shown here is derived from an EMBL/GenBank/DDBJ whole genome shotgun (WGS) entry which is preliminary data.</text>
</comment>
<feature type="transmembrane region" description="Helical" evidence="2">
    <location>
        <begin position="204"/>
        <end position="226"/>
    </location>
</feature>
<proteinExistence type="predicted"/>
<name>A0ABT8KUY3_9BACT</name>